<organism evidence="21 22">
    <name type="scientific">Kyrpidia spormannii</name>
    <dbReference type="NCBI Taxonomy" id="2055160"/>
    <lineage>
        <taxon>Bacteria</taxon>
        <taxon>Bacillati</taxon>
        <taxon>Bacillota</taxon>
        <taxon>Bacilli</taxon>
        <taxon>Bacillales</taxon>
        <taxon>Alicyclobacillaceae</taxon>
        <taxon>Kyrpidia</taxon>
    </lineage>
</organism>
<dbReference type="InterPro" id="IPR008918">
    <property type="entry name" value="HhH2"/>
</dbReference>
<dbReference type="InterPro" id="IPR012337">
    <property type="entry name" value="RNaseH-like_sf"/>
</dbReference>
<keyword evidence="5 17" id="KW-0808">Transferase</keyword>
<keyword evidence="6 17" id="KW-0548">Nucleotidyltransferase</keyword>
<evidence type="ECO:0000256" key="12">
    <source>
        <dbReference type="ARBA" id="ARBA00022932"/>
    </source>
</evidence>
<keyword evidence="10 17" id="KW-0378">Hydrolase</keyword>
<dbReference type="GO" id="GO:0003887">
    <property type="term" value="F:DNA-directed DNA polymerase activity"/>
    <property type="evidence" value="ECO:0007669"/>
    <property type="project" value="UniProtKB-UniRule"/>
</dbReference>
<dbReference type="EMBL" id="CP024955">
    <property type="protein sequence ID" value="ATY85575.1"/>
    <property type="molecule type" value="Genomic_DNA"/>
</dbReference>
<dbReference type="InterPro" id="IPR054690">
    <property type="entry name" value="DNA_polI_exonuclease"/>
</dbReference>
<evidence type="ECO:0000256" key="8">
    <source>
        <dbReference type="ARBA" id="ARBA00022722"/>
    </source>
</evidence>
<dbReference type="FunFam" id="3.40.50.1010:FF:000001">
    <property type="entry name" value="DNA polymerase I"/>
    <property type="match status" value="1"/>
</dbReference>
<reference evidence="22" key="1">
    <citation type="submission" date="2017-11" db="EMBL/GenBank/DDBJ databases">
        <title>Complete Genome Sequence of Kyrpidia sp. Strain EA-1, a thermophilic, hydrogen-oxidizing Bacterium, isolated from the Azores.</title>
        <authorList>
            <person name="Reiner J.E."/>
            <person name="Lapp C.J."/>
            <person name="Bunk B."/>
            <person name="Gescher J."/>
        </authorList>
    </citation>
    <scope>NUCLEOTIDE SEQUENCE [LARGE SCALE GENOMIC DNA]</scope>
    <source>
        <strain evidence="22">EA-1</strain>
    </source>
</reference>
<dbReference type="InterPro" id="IPR036279">
    <property type="entry name" value="5-3_exonuclease_C_sf"/>
</dbReference>
<comment type="similarity">
    <text evidence="1 17">Belongs to the DNA polymerase type-A family.</text>
</comment>
<dbReference type="InterPro" id="IPR020045">
    <property type="entry name" value="DNA_polI_H3TH"/>
</dbReference>
<evidence type="ECO:0000256" key="9">
    <source>
        <dbReference type="ARBA" id="ARBA00022763"/>
    </source>
</evidence>
<dbReference type="RefSeq" id="WP_100668342.1">
    <property type="nucleotide sequence ID" value="NZ_CP024955.1"/>
</dbReference>
<dbReference type="SMART" id="SM00482">
    <property type="entry name" value="POLAc"/>
    <property type="match status" value="1"/>
</dbReference>
<dbReference type="AlphaFoldDB" id="A0A2K8N8Y9"/>
<dbReference type="NCBIfam" id="NF004397">
    <property type="entry name" value="PRK05755.1"/>
    <property type="match status" value="1"/>
</dbReference>
<evidence type="ECO:0000259" key="19">
    <source>
        <dbReference type="SMART" id="SM00475"/>
    </source>
</evidence>
<dbReference type="Pfam" id="PF01367">
    <property type="entry name" value="5_3_exonuc"/>
    <property type="match status" value="1"/>
</dbReference>
<evidence type="ECO:0000259" key="20">
    <source>
        <dbReference type="SMART" id="SM00482"/>
    </source>
</evidence>
<dbReference type="InterPro" id="IPR020046">
    <property type="entry name" value="5-3_exonucl_a-hlix_arch_N"/>
</dbReference>
<dbReference type="Pfam" id="PF22619">
    <property type="entry name" value="DNA_polI_exo1"/>
    <property type="match status" value="1"/>
</dbReference>
<dbReference type="SMART" id="SM00279">
    <property type="entry name" value="HhH2"/>
    <property type="match status" value="1"/>
</dbReference>
<dbReference type="FunFam" id="1.20.1060.10:FF:000001">
    <property type="entry name" value="DNA polymerase I"/>
    <property type="match status" value="1"/>
</dbReference>
<dbReference type="InterPro" id="IPR019760">
    <property type="entry name" value="DNA-dir_DNA_pol_A_CS"/>
</dbReference>
<dbReference type="GO" id="GO:0003677">
    <property type="term" value="F:DNA binding"/>
    <property type="evidence" value="ECO:0007669"/>
    <property type="project" value="UniProtKB-UniRule"/>
</dbReference>
<keyword evidence="11 17" id="KW-0269">Exonuclease</keyword>
<dbReference type="GO" id="GO:0006302">
    <property type="term" value="P:double-strand break repair"/>
    <property type="evidence" value="ECO:0007669"/>
    <property type="project" value="TreeGrafter"/>
</dbReference>
<name>A0A2K8N8Y9_9BACL</name>
<dbReference type="SUPFAM" id="SSF88723">
    <property type="entry name" value="PIN domain-like"/>
    <property type="match status" value="1"/>
</dbReference>
<dbReference type="Gene3D" id="1.10.150.20">
    <property type="entry name" value="5' to 3' exonuclease, C-terminal subdomain"/>
    <property type="match status" value="2"/>
</dbReference>
<dbReference type="PANTHER" id="PTHR10133:SF27">
    <property type="entry name" value="DNA POLYMERASE NU"/>
    <property type="match status" value="1"/>
</dbReference>
<comment type="function">
    <text evidence="17">In addition to polymerase activity, this DNA polymerase exhibits 5'-3' exonuclease activity.</text>
</comment>
<dbReference type="PANTHER" id="PTHR10133">
    <property type="entry name" value="DNA POLYMERASE I"/>
    <property type="match status" value="1"/>
</dbReference>
<dbReference type="InterPro" id="IPR018320">
    <property type="entry name" value="DNA_polymerase_1"/>
</dbReference>
<feature type="region of interest" description="Disordered" evidence="18">
    <location>
        <begin position="293"/>
        <end position="314"/>
    </location>
</feature>
<dbReference type="InterPro" id="IPR002298">
    <property type="entry name" value="DNA_polymerase_A"/>
</dbReference>
<dbReference type="CDD" id="cd08637">
    <property type="entry name" value="DNA_pol_A_pol_I_C"/>
    <property type="match status" value="1"/>
</dbReference>
<evidence type="ECO:0000256" key="6">
    <source>
        <dbReference type="ARBA" id="ARBA00022695"/>
    </source>
</evidence>
<dbReference type="CDD" id="cd09859">
    <property type="entry name" value="PIN_53EXO"/>
    <property type="match status" value="1"/>
</dbReference>
<dbReference type="SMART" id="SM00475">
    <property type="entry name" value="53EXOc"/>
    <property type="match status" value="1"/>
</dbReference>
<evidence type="ECO:0000256" key="4">
    <source>
        <dbReference type="ARBA" id="ARBA00020311"/>
    </source>
</evidence>
<evidence type="ECO:0000256" key="3">
    <source>
        <dbReference type="ARBA" id="ARBA00012417"/>
    </source>
</evidence>
<dbReference type="NCBIfam" id="TIGR00593">
    <property type="entry name" value="pola"/>
    <property type="match status" value="1"/>
</dbReference>
<proteinExistence type="inferred from homology"/>
<dbReference type="EC" id="2.7.7.7" evidence="3 16"/>
<dbReference type="Gene3D" id="3.30.420.10">
    <property type="entry name" value="Ribonuclease H-like superfamily/Ribonuclease H"/>
    <property type="match status" value="1"/>
</dbReference>
<dbReference type="FunFam" id="1.10.150.20:FF:000003">
    <property type="entry name" value="DNA polymerase I"/>
    <property type="match status" value="1"/>
</dbReference>
<dbReference type="InterPro" id="IPR002421">
    <property type="entry name" value="5-3_exonuclease"/>
</dbReference>
<evidence type="ECO:0000256" key="7">
    <source>
        <dbReference type="ARBA" id="ARBA00022705"/>
    </source>
</evidence>
<evidence type="ECO:0000256" key="10">
    <source>
        <dbReference type="ARBA" id="ARBA00022801"/>
    </source>
</evidence>
<dbReference type="PRINTS" id="PR00868">
    <property type="entry name" value="DNAPOLI"/>
</dbReference>
<dbReference type="InterPro" id="IPR029060">
    <property type="entry name" value="PIN-like_dom_sf"/>
</dbReference>
<keyword evidence="14 17" id="KW-0234">DNA repair</keyword>
<dbReference type="Gene3D" id="3.40.50.1010">
    <property type="entry name" value="5'-nuclease"/>
    <property type="match status" value="1"/>
</dbReference>
<evidence type="ECO:0000256" key="17">
    <source>
        <dbReference type="RuleBase" id="RU004460"/>
    </source>
</evidence>
<evidence type="ECO:0000313" key="21">
    <source>
        <dbReference type="EMBL" id="ATY85575.1"/>
    </source>
</evidence>
<feature type="domain" description="DNA-directed DNA polymerase family A palm" evidence="20">
    <location>
        <begin position="647"/>
        <end position="854"/>
    </location>
</feature>
<evidence type="ECO:0000256" key="18">
    <source>
        <dbReference type="SAM" id="MobiDB-lite"/>
    </source>
</evidence>
<dbReference type="SUPFAM" id="SSF47807">
    <property type="entry name" value="5' to 3' exonuclease, C-terminal subdomain"/>
    <property type="match status" value="1"/>
</dbReference>
<dbReference type="Gene3D" id="3.30.70.370">
    <property type="match status" value="1"/>
</dbReference>
<keyword evidence="7 17" id="KW-0235">DNA replication</keyword>
<dbReference type="Proteomes" id="UP000231932">
    <property type="component" value="Chromosome"/>
</dbReference>
<keyword evidence="9 17" id="KW-0227">DNA damage</keyword>
<dbReference type="InterPro" id="IPR043502">
    <property type="entry name" value="DNA/RNA_pol_sf"/>
</dbReference>
<protein>
    <recommendedName>
        <fullName evidence="4 16">DNA polymerase I</fullName>
        <ecNumber evidence="3 16">2.7.7.7</ecNumber>
    </recommendedName>
</protein>
<accession>A0A2K8N8Y9</accession>
<dbReference type="Gene3D" id="1.20.1060.10">
    <property type="entry name" value="Taq DNA Polymerase, Chain T, domain 4"/>
    <property type="match status" value="1"/>
</dbReference>
<gene>
    <name evidence="17" type="primary">polA</name>
    <name evidence="21" type="ORF">CVV65_12095</name>
</gene>
<comment type="subunit">
    <text evidence="2 17">Single-chain monomer with multiple functions.</text>
</comment>
<keyword evidence="13 17" id="KW-0238">DNA-binding</keyword>
<dbReference type="OrthoDB" id="9806424at2"/>
<dbReference type="CDD" id="cd06140">
    <property type="entry name" value="DNA_polA_I_Bacillus_like_exo"/>
    <property type="match status" value="1"/>
</dbReference>
<evidence type="ECO:0000256" key="13">
    <source>
        <dbReference type="ARBA" id="ARBA00023125"/>
    </source>
</evidence>
<evidence type="ECO:0000256" key="14">
    <source>
        <dbReference type="ARBA" id="ARBA00023204"/>
    </source>
</evidence>
<dbReference type="Pfam" id="PF02739">
    <property type="entry name" value="5_3_exonuc_N"/>
    <property type="match status" value="1"/>
</dbReference>
<evidence type="ECO:0000256" key="2">
    <source>
        <dbReference type="ARBA" id="ARBA00011541"/>
    </source>
</evidence>
<dbReference type="GO" id="GO:0008409">
    <property type="term" value="F:5'-3' exonuclease activity"/>
    <property type="evidence" value="ECO:0007669"/>
    <property type="project" value="UniProtKB-UniRule"/>
</dbReference>
<dbReference type="SUPFAM" id="SSF53098">
    <property type="entry name" value="Ribonuclease H-like"/>
    <property type="match status" value="1"/>
</dbReference>
<keyword evidence="22" id="KW-1185">Reference proteome</keyword>
<dbReference type="SUPFAM" id="SSF56672">
    <property type="entry name" value="DNA/RNA polymerases"/>
    <property type="match status" value="1"/>
</dbReference>
<keyword evidence="8" id="KW-0540">Nuclease</keyword>
<sequence>MPESGVKLLLIDGNSVLYRAFFALPLLSNAEGKHTNAVYGFVMMLLRLLQEERPTHVAVAFDVGKETFRHEFYADYKGTREKTPDELSEQFPMAREMLGAMGIPVLEAEGYEADDLIGTMSREAEADGVQVVVLTGDKDLLQLVSSHVTAVLTRRGIREVERYHPADVEKRFGLRPEQIVDLKGLMGDTSDNIPGVPGVGERTAAKLLQAYGNVEGVYQHLNEVSGKLQGRLAEHRDQAFLSKRLARIHREVPLERRWEDLRWVPAPAREVRTAFQKLGFRSLLERIGEVFPEDADGTEGTPDHASGTGVGVGGTLDPGRVQIEEWGDSPITGQVGVRGLFLDLEGGYQFGTPRGIGVAEGERVRYLLCGEDSGWAEGLTQMLREPGLTVLYDIKSWKVLADRLGFTLPGDAFDVLLAAYLINPQDGHPDLTEVFGRYLGVSVPLLDGRGAPQGEERQRWCALYAAALAGVYPALKRDLEIRGLWPLYHDLEMPLSFVLAKMERTGVRVDADRLRSLGETFSAEIARLEEEIYKLAGTSFNLNSPKQLAEILFDKLGLPPQKKTKTGYSTGADVLEKLAPYHEIVQRILDWRQLIKLQSTYIEGLLKVIRPETGKIHTCFQQAVTATGRLSSTDPNLQNIPVRVEEGRRLRQAFIPSEPGWKILSADYSQIELRVLAHFSKDPALVQAFRDDLDIHARTAAEVFEVPQEQVTPGMRRQAKAVNFGIVYGISDYGLSQNLGIPRKEAAEFIARYFAKFPRVKSYMEETVAAARRNGFVTTLLGRRRYLPDIHSSNYNLRSFAERTAMNTPIQGSAADIIKRAMVEVDRRLTEGDFRAKMLLQVHDELVFEVPPEEVEALQDMVKRAMESAVSLDVPLKVDIHAGDNWYEAK</sequence>
<dbReference type="PROSITE" id="PS00447">
    <property type="entry name" value="DNA_POLYMERASE_A"/>
    <property type="match status" value="1"/>
</dbReference>
<feature type="domain" description="5'-3' exonuclease" evidence="19">
    <location>
        <begin position="6"/>
        <end position="264"/>
    </location>
</feature>
<dbReference type="InterPro" id="IPR036397">
    <property type="entry name" value="RNaseH_sf"/>
</dbReference>
<evidence type="ECO:0000256" key="5">
    <source>
        <dbReference type="ARBA" id="ARBA00022679"/>
    </source>
</evidence>
<evidence type="ECO:0000256" key="1">
    <source>
        <dbReference type="ARBA" id="ARBA00007705"/>
    </source>
</evidence>
<dbReference type="Pfam" id="PF00476">
    <property type="entry name" value="DNA_pol_A"/>
    <property type="match status" value="1"/>
</dbReference>
<evidence type="ECO:0000256" key="15">
    <source>
        <dbReference type="ARBA" id="ARBA00049244"/>
    </source>
</evidence>
<dbReference type="FunFam" id="1.10.150.20:FF:000002">
    <property type="entry name" value="DNA polymerase I"/>
    <property type="match status" value="1"/>
</dbReference>
<evidence type="ECO:0000256" key="11">
    <source>
        <dbReference type="ARBA" id="ARBA00022839"/>
    </source>
</evidence>
<dbReference type="KEGG" id="kyr:CVV65_12095"/>
<dbReference type="GO" id="GO:0006261">
    <property type="term" value="P:DNA-templated DNA replication"/>
    <property type="evidence" value="ECO:0007669"/>
    <property type="project" value="UniProtKB-UniRule"/>
</dbReference>
<dbReference type="InterPro" id="IPR001098">
    <property type="entry name" value="DNA-dir_DNA_pol_A_palm_dom"/>
</dbReference>
<dbReference type="CDD" id="cd09898">
    <property type="entry name" value="H3TH_53EXO"/>
    <property type="match status" value="1"/>
</dbReference>
<keyword evidence="12 17" id="KW-0239">DNA-directed DNA polymerase</keyword>
<evidence type="ECO:0000313" key="22">
    <source>
        <dbReference type="Proteomes" id="UP000231932"/>
    </source>
</evidence>
<evidence type="ECO:0000256" key="16">
    <source>
        <dbReference type="NCBIfam" id="TIGR00593"/>
    </source>
</evidence>
<comment type="catalytic activity">
    <reaction evidence="15 17">
        <text>DNA(n) + a 2'-deoxyribonucleoside 5'-triphosphate = DNA(n+1) + diphosphate</text>
        <dbReference type="Rhea" id="RHEA:22508"/>
        <dbReference type="Rhea" id="RHEA-COMP:17339"/>
        <dbReference type="Rhea" id="RHEA-COMP:17340"/>
        <dbReference type="ChEBI" id="CHEBI:33019"/>
        <dbReference type="ChEBI" id="CHEBI:61560"/>
        <dbReference type="ChEBI" id="CHEBI:173112"/>
        <dbReference type="EC" id="2.7.7.7"/>
    </reaction>
</comment>